<feature type="transmembrane region" description="Helical" evidence="1">
    <location>
        <begin position="6"/>
        <end position="27"/>
    </location>
</feature>
<comment type="caution">
    <text evidence="2">The sequence shown here is derived from an EMBL/GenBank/DDBJ whole genome shotgun (WGS) entry which is preliminary data.</text>
</comment>
<dbReference type="Proteomes" id="UP000005711">
    <property type="component" value="Unassembled WGS sequence"/>
</dbReference>
<evidence type="ECO:0000256" key="1">
    <source>
        <dbReference type="SAM" id="Phobius"/>
    </source>
</evidence>
<accession>D1VRT1</accession>
<gene>
    <name evidence="2" type="ORF">HMPREF0628_1174</name>
</gene>
<proteinExistence type="predicted"/>
<dbReference type="AlphaFoldDB" id="D1VRT1"/>
<name>D1VRT1_9FIRM</name>
<dbReference type="InterPro" id="IPR008407">
    <property type="entry name" value="Brnchd-chn_aa_trnsp_AzlD"/>
</dbReference>
<sequence>MTNKMILLSILASSIATIITRAFPYIVFSKVKIPKDISYLGKVLPPVIMIILLVYSLRKVNITKAPYGLPELLAIISTGLIQKLFKNNLVSIFLGTLIYMILIRFKF</sequence>
<dbReference type="PIRSF" id="PIRSF003203">
    <property type="entry name" value="AzlD"/>
    <property type="match status" value="1"/>
</dbReference>
<dbReference type="EMBL" id="ADDO01000011">
    <property type="protein sequence ID" value="EFA90733.1"/>
    <property type="molecule type" value="Genomic_DNA"/>
</dbReference>
<dbReference type="Pfam" id="PF05437">
    <property type="entry name" value="AzlD"/>
    <property type="match status" value="1"/>
</dbReference>
<keyword evidence="3" id="KW-1185">Reference proteome</keyword>
<evidence type="ECO:0000313" key="3">
    <source>
        <dbReference type="Proteomes" id="UP000005711"/>
    </source>
</evidence>
<keyword evidence="1" id="KW-0812">Transmembrane</keyword>
<feature type="transmembrane region" description="Helical" evidence="1">
    <location>
        <begin position="39"/>
        <end position="57"/>
    </location>
</feature>
<organism evidence="2 3">
    <name type="scientific">Peptoniphilus lacrimalis 315-B</name>
    <dbReference type="NCBI Taxonomy" id="596330"/>
    <lineage>
        <taxon>Bacteria</taxon>
        <taxon>Bacillati</taxon>
        <taxon>Bacillota</taxon>
        <taxon>Tissierellia</taxon>
        <taxon>Tissierellales</taxon>
        <taxon>Peptoniphilaceae</taxon>
        <taxon>Peptoniphilus</taxon>
    </lineage>
</organism>
<dbReference type="RefSeq" id="WP_004823840.1">
    <property type="nucleotide sequence ID" value="NZ_ADDO01000011.1"/>
</dbReference>
<keyword evidence="1" id="KW-1133">Transmembrane helix</keyword>
<keyword evidence="1" id="KW-0472">Membrane</keyword>
<dbReference type="eggNOG" id="COG1687">
    <property type="taxonomic scope" value="Bacteria"/>
</dbReference>
<feature type="transmembrane region" description="Helical" evidence="1">
    <location>
        <begin position="88"/>
        <end position="105"/>
    </location>
</feature>
<evidence type="ECO:0000313" key="2">
    <source>
        <dbReference type="EMBL" id="EFA90733.1"/>
    </source>
</evidence>
<protein>
    <submittedName>
        <fullName evidence="2">Branched-chain amino acid transport protein (AzlD)</fullName>
    </submittedName>
</protein>
<reference evidence="2 3" key="1">
    <citation type="submission" date="2009-12" db="EMBL/GenBank/DDBJ databases">
        <title>Genome Sequence of Peptoniphilus lacrimalis 315-B.</title>
        <authorList>
            <person name="Durkin A.S."/>
            <person name="Madupu R."/>
            <person name="Torralba M."/>
            <person name="Methe B."/>
            <person name="Sutton G."/>
            <person name="Strausberg R.L."/>
            <person name="Nelson K.E."/>
        </authorList>
    </citation>
    <scope>NUCLEOTIDE SEQUENCE [LARGE SCALE GENOMIC DNA]</scope>
    <source>
        <strain evidence="2 3">315-B</strain>
    </source>
</reference>